<dbReference type="PANTHER" id="PTHR32102">
    <property type="entry name" value="DUF1084 DOMAIN-CONTAINING PROTEIN-RELATED"/>
    <property type="match status" value="1"/>
</dbReference>
<dbReference type="EMBL" id="GL871185">
    <property type="protein sequence ID" value="EGC32582.1"/>
    <property type="molecule type" value="Genomic_DNA"/>
</dbReference>
<name>F0ZTY0_DICPU</name>
<feature type="domain" description="THH1/TOM1/TOM3" evidence="3">
    <location>
        <begin position="1388"/>
        <end position="1659"/>
    </location>
</feature>
<evidence type="ECO:0000256" key="2">
    <source>
        <dbReference type="SAM" id="SignalP"/>
    </source>
</evidence>
<feature type="transmembrane region" description="Helical" evidence="1">
    <location>
        <begin position="1401"/>
        <end position="1425"/>
    </location>
</feature>
<keyword evidence="5" id="KW-1185">Reference proteome</keyword>
<organism evidence="4 5">
    <name type="scientific">Dictyostelium purpureum</name>
    <name type="common">Slime mold</name>
    <dbReference type="NCBI Taxonomy" id="5786"/>
    <lineage>
        <taxon>Eukaryota</taxon>
        <taxon>Amoebozoa</taxon>
        <taxon>Evosea</taxon>
        <taxon>Eumycetozoa</taxon>
        <taxon>Dictyostelia</taxon>
        <taxon>Dictyosteliales</taxon>
        <taxon>Dictyosteliaceae</taxon>
        <taxon>Dictyostelium</taxon>
    </lineage>
</organism>
<dbReference type="KEGG" id="dpp:DICPUDRAFT_81582"/>
<proteinExistence type="predicted"/>
<keyword evidence="1" id="KW-1133">Transmembrane helix</keyword>
<dbReference type="FunCoup" id="F0ZTY0">
    <property type="interactions" value="70"/>
</dbReference>
<keyword evidence="1" id="KW-0472">Membrane</keyword>
<feature type="chain" id="PRO_5003265408" description="THH1/TOM1/TOM3 domain-containing protein" evidence="2">
    <location>
        <begin position="22"/>
        <end position="1718"/>
    </location>
</feature>
<feature type="transmembrane region" description="Helical" evidence="1">
    <location>
        <begin position="1512"/>
        <end position="1531"/>
    </location>
</feature>
<feature type="transmembrane region" description="Helical" evidence="1">
    <location>
        <begin position="1639"/>
        <end position="1661"/>
    </location>
</feature>
<keyword evidence="2" id="KW-0732">Signal</keyword>
<dbReference type="VEuPathDB" id="AmoebaDB:DICPUDRAFT_81582"/>
<dbReference type="GO" id="GO:0006935">
    <property type="term" value="P:chemotaxis"/>
    <property type="evidence" value="ECO:0000318"/>
    <property type="project" value="GO_Central"/>
</dbReference>
<keyword evidence="1" id="KW-0812">Transmembrane</keyword>
<dbReference type="Proteomes" id="UP000001064">
    <property type="component" value="Unassembled WGS sequence"/>
</dbReference>
<dbReference type="OrthoDB" id="2109252at2759"/>
<reference evidence="5" key="1">
    <citation type="journal article" date="2011" name="Genome Biol.">
        <title>Comparative genomics of the social amoebae Dictyostelium discoideum and Dictyostelium purpureum.</title>
        <authorList>
            <consortium name="US DOE Joint Genome Institute (JGI-PGF)"/>
            <person name="Sucgang R."/>
            <person name="Kuo A."/>
            <person name="Tian X."/>
            <person name="Salerno W."/>
            <person name="Parikh A."/>
            <person name="Feasley C.L."/>
            <person name="Dalin E."/>
            <person name="Tu H."/>
            <person name="Huang E."/>
            <person name="Barry K."/>
            <person name="Lindquist E."/>
            <person name="Shapiro H."/>
            <person name="Bruce D."/>
            <person name="Schmutz J."/>
            <person name="Salamov A."/>
            <person name="Fey P."/>
            <person name="Gaudet P."/>
            <person name="Anjard C."/>
            <person name="Babu M.M."/>
            <person name="Basu S."/>
            <person name="Bushmanova Y."/>
            <person name="van der Wel H."/>
            <person name="Katoh-Kurasawa M."/>
            <person name="Dinh C."/>
            <person name="Coutinho P.M."/>
            <person name="Saito T."/>
            <person name="Elias M."/>
            <person name="Schaap P."/>
            <person name="Kay R.R."/>
            <person name="Henrissat B."/>
            <person name="Eichinger L."/>
            <person name="Rivero F."/>
            <person name="Putnam N.H."/>
            <person name="West C.M."/>
            <person name="Loomis W.F."/>
            <person name="Chisholm R.L."/>
            <person name="Shaulsky G."/>
            <person name="Strassmann J.E."/>
            <person name="Queller D.C."/>
            <person name="Kuspa A."/>
            <person name="Grigoriev I.V."/>
        </authorList>
    </citation>
    <scope>NUCLEOTIDE SEQUENCE [LARGE SCALE GENOMIC DNA]</scope>
    <source>
        <strain evidence="5">QSDP1</strain>
    </source>
</reference>
<feature type="transmembrane region" description="Helical" evidence="1">
    <location>
        <begin position="1471"/>
        <end position="1492"/>
    </location>
</feature>
<dbReference type="RefSeq" id="XP_003290873.1">
    <property type="nucleotide sequence ID" value="XM_003290825.1"/>
</dbReference>
<dbReference type="OMA" id="FTEDKSF"/>
<evidence type="ECO:0000313" key="4">
    <source>
        <dbReference type="EMBL" id="EGC32582.1"/>
    </source>
</evidence>
<dbReference type="InParanoid" id="F0ZTY0"/>
<feature type="transmembrane region" description="Helical" evidence="1">
    <location>
        <begin position="1610"/>
        <end position="1633"/>
    </location>
</feature>
<dbReference type="eggNOG" id="ENOG502RCCD">
    <property type="taxonomic scope" value="Eukaryota"/>
</dbReference>
<evidence type="ECO:0000256" key="1">
    <source>
        <dbReference type="SAM" id="Phobius"/>
    </source>
</evidence>
<evidence type="ECO:0000313" key="5">
    <source>
        <dbReference type="Proteomes" id="UP000001064"/>
    </source>
</evidence>
<evidence type="ECO:0000259" key="3">
    <source>
        <dbReference type="Pfam" id="PF06454"/>
    </source>
</evidence>
<feature type="transmembrane region" description="Helical" evidence="1">
    <location>
        <begin position="1437"/>
        <end position="1459"/>
    </location>
</feature>
<dbReference type="GeneID" id="10508649"/>
<dbReference type="PANTHER" id="PTHR32102:SF13">
    <property type="entry name" value="THH1_TOM1_TOM3 DOMAIN-CONTAINING PROTEIN"/>
    <property type="match status" value="1"/>
</dbReference>
<feature type="signal peptide" evidence="2">
    <location>
        <begin position="1"/>
        <end position="21"/>
    </location>
</feature>
<feature type="transmembrane region" description="Helical" evidence="1">
    <location>
        <begin position="1561"/>
        <end position="1581"/>
    </location>
</feature>
<accession>F0ZTY0</accession>
<gene>
    <name evidence="4" type="ORF">DICPUDRAFT_81582</name>
</gene>
<sequence>MKINKNVLLIVFIYLLNCINAFNIKSSTIIEKNTNVLGVEFDYALMDLEFDREVYRVRNVPCGNYDCQLPIVNGIDCSCDYADPNKCGKELDPSCNRVCNTTTSQGYNICEDYEWTQIEGNKPTNFQSSDVIYLRYKSNSTICEGLRIEASQNQGRFHMIITNLEAISGRITPNVNPDSFIQPAFCPSDNGKLGDDNQNLDVWNLDTYFITIVPDSSFIDINITIISKEIPPVSDLPTQTCANITIDHECIVDGIPVSNKAIVDGEKFFYTFLVEKAAIYSFSAPSISQDIDFFISDSPSIMYPDYDSSAKWDCSNENDDYITLSLKPNSDGTPKVLYIGVTAFYASEFTFTVTSLGYQELVPIYENFPRGGAFALLGSSRLILPNNSIYRCNFWFLCVYFTILFPFQESFPVWPIPTNFADDYRFNQITFYSEDNVPASSHYSSAFLLSTTEGDFQQLNKEFNDLVNSSIEFLSVLVDEHGEPLEGIFSFTLKNLTCDHMEFNKVLEKMDQEEGMLYNNTDFGVVNSIIFSIDTLTLSNSWTACSQRANSYLQTTDKLVNKSLSICSYSPTDPEYDLDPCCNVTLSFFQCCQPKNIQVNVSEFIDVHKDLISDQCFSTDCTESVLREYYSSLSVVGECDVPAFVSTKSALEMRIILRECKENIKLKKCTQDSDCSEYGSDTVCELFTRTCMVPPEQLDLIYLSCVFDRLPAVYTYTFLNAHGLQYNETMIEDILNVASMEDCTYVSGFSYRSTYSYYSGDVSQDRDFTCYATKDCLDLSCQTTHDVCFDGQVGNWFMEKSDSLDTCADFGFCPVGEFCNGVPESSVQCEDACNLHTEYCGYCSSNSSDCFYFKEATTKTTCQNKDACLLPNGEYQFGITATACEAKGECSVPCDRKCVGNGFKYCAILGKDSEDYPVYFDQAACTAITGAIWNSTLEICYMNTTKTEAACKAGNKPESSMFYIWTDCESLPNDECYDVAYGTCHLQDIKCTTKAQCEKAGSCSDSYFFNPENTPEYPLNLGKCVRGHFVYKSGFFIPSCDCYAQKDSPMGCFSYYPQFYRKSTCLTPENQELGYSWWSPAKTQETCEAKKGCKILDTSTYNLPYNFRFNNMTEEECSGCGQDSFNSWENLFKWTGGVWQQGIPVKAQWRENKYIKSGVVKNVLDYQYLFAKLGNSVNTHIADLYRSEVLCRMERVEGNLRSISCSCSDYGSPECFSSSSLLLGQTKPCSGENSTYSFSYGELLFYGNSVQLGCTSVLVSQVSQQLYKSTTAQTLSSNFVSYKKPNNYGVMNDQNAIIGTILGDGVTINTQGVSILSICLQYNGTKYSNEYKVYDFAMASSSTPLRPMELETFTVLTTDGVRLLCGNITNFTEDKSFFPIIRFESYIDESKEYFDKTAQGLIYTLAVIFLLTSLWGIFQITMVFVKKYKGIEQIRLVHFLILIVTLFILVRTIYFFIIPSGVLQNNSVGDYVLVVLPTFIYFTAFTIIISLWYMIVSSKDSGKTLLKRLKAIILWTNVVLYLLFIIIVLVFNYTEDNPRNDCGSRIVIDVSSTTAQRVVSIVYAVIQALISLVIGAAFIYLGGTLFRSMRQVKSNQGGPDSNSNQHQKKIFIVTFTCSIGFVIHCVFVLILVGANPSNIVFSFLGLIITEIIPSLSIFYCYNQGHFSGLKQSTNTVNLSYVTPNKENFSKHKNSTVTDSNFYSTSTNQSKNYSSNSSI</sequence>
<protein>
    <recommendedName>
        <fullName evidence="3">THH1/TOM1/TOM3 domain-containing protein</fullName>
    </recommendedName>
</protein>
<dbReference type="InterPro" id="IPR009457">
    <property type="entry name" value="THH1/TOM1/TOM3_dom"/>
</dbReference>
<dbReference type="Pfam" id="PF06454">
    <property type="entry name" value="THH1_TOM1-3_dom"/>
    <property type="match status" value="1"/>
</dbReference>